<name>A0A2U8UKZ3_9CAUD</name>
<gene>
    <name evidence="1" type="primary">79</name>
    <name evidence="1" type="ORF">PBI_SOUR_79</name>
</gene>
<keyword evidence="2" id="KW-1185">Reference proteome</keyword>
<dbReference type="GeneID" id="40102544"/>
<sequence length="75" mass="8515">MTQTFETPAIDDAALNRYIDQFILMDTRIAVGHAETLEEWERWHAARAHAGIMAATLELSDPSIKRYSDVLGRPE</sequence>
<proteinExistence type="predicted"/>
<evidence type="ECO:0000313" key="2">
    <source>
        <dbReference type="Proteomes" id="UP000246591"/>
    </source>
</evidence>
<reference evidence="2" key="1">
    <citation type="submission" date="2018-03" db="EMBL/GenBank/DDBJ databases">
        <authorList>
            <person name="Keele B.F."/>
        </authorList>
    </citation>
    <scope>NUCLEOTIDE SEQUENCE [LARGE SCALE GENOMIC DNA]</scope>
</reference>
<accession>A0A2U8UKZ3</accession>
<dbReference type="KEGG" id="vg:40102544"/>
<dbReference type="Proteomes" id="UP000246591">
    <property type="component" value="Segment"/>
</dbReference>
<organism evidence="1 2">
    <name type="scientific">Gordonia phage Sour</name>
    <dbReference type="NCBI Taxonomy" id="2182349"/>
    <lineage>
        <taxon>Viruses</taxon>
        <taxon>Duplodnaviria</taxon>
        <taxon>Heunggongvirae</taxon>
        <taxon>Uroviricota</taxon>
        <taxon>Caudoviricetes</taxon>
        <taxon>Sourvirus</taxon>
        <taxon>Sourvirus sour</taxon>
    </lineage>
</organism>
<dbReference type="EMBL" id="MH153810">
    <property type="protein sequence ID" value="AWN04280.1"/>
    <property type="molecule type" value="Genomic_DNA"/>
</dbReference>
<evidence type="ECO:0000313" key="1">
    <source>
        <dbReference type="EMBL" id="AWN04280.1"/>
    </source>
</evidence>
<dbReference type="RefSeq" id="YP_009625650.1">
    <property type="nucleotide sequence ID" value="NC_042132.1"/>
</dbReference>
<protein>
    <submittedName>
        <fullName evidence="1">Uncharacterized protein</fullName>
    </submittedName>
</protein>